<feature type="compositionally biased region" description="Low complexity" evidence="1">
    <location>
        <begin position="218"/>
        <end position="234"/>
    </location>
</feature>
<feature type="compositionally biased region" description="Polar residues" evidence="1">
    <location>
        <begin position="453"/>
        <end position="474"/>
    </location>
</feature>
<feature type="region of interest" description="Disordered" evidence="1">
    <location>
        <begin position="321"/>
        <end position="376"/>
    </location>
</feature>
<feature type="compositionally biased region" description="Pro residues" evidence="1">
    <location>
        <begin position="322"/>
        <end position="337"/>
    </location>
</feature>
<reference evidence="2 3" key="1">
    <citation type="journal article" date="2021" name="Nat. Commun.">
        <title>Genetic determinants of endophytism in the Arabidopsis root mycobiome.</title>
        <authorList>
            <person name="Mesny F."/>
            <person name="Miyauchi S."/>
            <person name="Thiergart T."/>
            <person name="Pickel B."/>
            <person name="Atanasova L."/>
            <person name="Karlsson M."/>
            <person name="Huettel B."/>
            <person name="Barry K.W."/>
            <person name="Haridas S."/>
            <person name="Chen C."/>
            <person name="Bauer D."/>
            <person name="Andreopoulos W."/>
            <person name="Pangilinan J."/>
            <person name="LaButti K."/>
            <person name="Riley R."/>
            <person name="Lipzen A."/>
            <person name="Clum A."/>
            <person name="Drula E."/>
            <person name="Henrissat B."/>
            <person name="Kohler A."/>
            <person name="Grigoriev I.V."/>
            <person name="Martin F.M."/>
            <person name="Hacquard S."/>
        </authorList>
    </citation>
    <scope>NUCLEOTIDE SEQUENCE [LARGE SCALE GENOMIC DNA]</scope>
    <source>
        <strain evidence="2 3">MPI-SDFR-AT-0080</strain>
    </source>
</reference>
<feature type="compositionally biased region" description="Basic residues" evidence="1">
    <location>
        <begin position="169"/>
        <end position="179"/>
    </location>
</feature>
<feature type="region of interest" description="Disordered" evidence="1">
    <location>
        <begin position="122"/>
        <end position="143"/>
    </location>
</feature>
<gene>
    <name evidence="2" type="ORF">B0J12DRAFT_670786</name>
</gene>
<name>A0ABQ8G4M4_9PEZI</name>
<feature type="region of interest" description="Disordered" evidence="1">
    <location>
        <begin position="157"/>
        <end position="252"/>
    </location>
</feature>
<dbReference type="Proteomes" id="UP000774617">
    <property type="component" value="Unassembled WGS sequence"/>
</dbReference>
<feature type="compositionally biased region" description="Polar residues" evidence="1">
    <location>
        <begin position="129"/>
        <end position="143"/>
    </location>
</feature>
<feature type="compositionally biased region" description="Low complexity" evidence="1">
    <location>
        <begin position="433"/>
        <end position="452"/>
    </location>
</feature>
<accession>A0ABQ8G4M4</accession>
<feature type="compositionally biased region" description="Acidic residues" evidence="1">
    <location>
        <begin position="183"/>
        <end position="197"/>
    </location>
</feature>
<protein>
    <submittedName>
        <fullName evidence="2">Uncharacterized protein</fullName>
    </submittedName>
</protein>
<comment type="caution">
    <text evidence="2">The sequence shown here is derived from an EMBL/GenBank/DDBJ whole genome shotgun (WGS) entry which is preliminary data.</text>
</comment>
<keyword evidence="3" id="KW-1185">Reference proteome</keyword>
<organism evidence="2 3">
    <name type="scientific">Macrophomina phaseolina</name>
    <dbReference type="NCBI Taxonomy" id="35725"/>
    <lineage>
        <taxon>Eukaryota</taxon>
        <taxon>Fungi</taxon>
        <taxon>Dikarya</taxon>
        <taxon>Ascomycota</taxon>
        <taxon>Pezizomycotina</taxon>
        <taxon>Dothideomycetes</taxon>
        <taxon>Dothideomycetes incertae sedis</taxon>
        <taxon>Botryosphaeriales</taxon>
        <taxon>Botryosphaeriaceae</taxon>
        <taxon>Macrophomina</taxon>
    </lineage>
</organism>
<feature type="compositionally biased region" description="Low complexity" evidence="1">
    <location>
        <begin position="338"/>
        <end position="366"/>
    </location>
</feature>
<feature type="compositionally biased region" description="Polar residues" evidence="1">
    <location>
        <begin position="238"/>
        <end position="252"/>
    </location>
</feature>
<sequence length="570" mass="61649">MRIALDERSVRYKDKADPFYVAGFFHLYCFEKFLDLPFICTLHNVEVRADTRTMPNEPNHKWGASLTEAKEGVVAQRFIESCRKGRSHIRDFDNYPRPGTLAPGAEWPYNLTLSYRMQAIKEGDRARSSKQSLSKRPQRPTQVNVNLGDLAMACSAKAAMRKPQPAPKLRQKRSRKRRASWFDQEDSDYVSEMEEHDDSGFALRISKRPRRDHNNAGSSIAAPAHAHQQAIRPAVSQLAPQASNGADASDTSMTQDLQTYLDRQNAWPQYTSGSDPSATGAAATSTVANALTTSSALEISTALRNAYPSLFVDPALNVHQPQPVPDYPPDGFAPPAPSCSSSHPQPLSSLPDYPPDTFTAPAPATPSRSHRTKPTPAITTTAQTIHRELPVPNSFSLNAAFALSNPKSKRPRADGDNGENADAPPPSKRGRFSSTSASASAAPAEPLSSISANVPSSREVSPKSRTVSTLSVETPRSRSEKSGLSDMTRKRSLRLSGGSGDSGSWGSWGVDLMGRSSASSEDVVGGRRRRSRRLSGQVATAVAVKGMRESDSGESFGSLGSLGSLFGAER</sequence>
<dbReference type="EMBL" id="JAGTJR010000020">
    <property type="protein sequence ID" value="KAH7044580.1"/>
    <property type="molecule type" value="Genomic_DNA"/>
</dbReference>
<evidence type="ECO:0000313" key="3">
    <source>
        <dbReference type="Proteomes" id="UP000774617"/>
    </source>
</evidence>
<feature type="compositionally biased region" description="Low complexity" evidence="1">
    <location>
        <begin position="553"/>
        <end position="570"/>
    </location>
</feature>
<feature type="compositionally biased region" description="Basic and acidic residues" evidence="1">
    <location>
        <begin position="475"/>
        <end position="489"/>
    </location>
</feature>
<evidence type="ECO:0000313" key="2">
    <source>
        <dbReference type="EMBL" id="KAH7044580.1"/>
    </source>
</evidence>
<feature type="region of interest" description="Disordered" evidence="1">
    <location>
        <begin position="404"/>
        <end position="570"/>
    </location>
</feature>
<proteinExistence type="predicted"/>
<evidence type="ECO:0000256" key="1">
    <source>
        <dbReference type="SAM" id="MobiDB-lite"/>
    </source>
</evidence>